<keyword evidence="1" id="KW-0812">Transmembrane</keyword>
<protein>
    <recommendedName>
        <fullName evidence="4">GP55 protein</fullName>
    </recommendedName>
</protein>
<dbReference type="AlphaFoldDB" id="A0A9X7WHY9"/>
<evidence type="ECO:0008006" key="4">
    <source>
        <dbReference type="Google" id="ProtNLM"/>
    </source>
</evidence>
<feature type="transmembrane region" description="Helical" evidence="1">
    <location>
        <begin position="207"/>
        <end position="224"/>
    </location>
</feature>
<keyword evidence="1" id="KW-1133">Transmembrane helix</keyword>
<organism evidence="2 3">
    <name type="scientific">Mycolicibacter heraklionensis</name>
    <dbReference type="NCBI Taxonomy" id="512402"/>
    <lineage>
        <taxon>Bacteria</taxon>
        <taxon>Bacillati</taxon>
        <taxon>Actinomycetota</taxon>
        <taxon>Actinomycetes</taxon>
        <taxon>Mycobacteriales</taxon>
        <taxon>Mycobacteriaceae</taxon>
        <taxon>Mycolicibacter</taxon>
    </lineage>
</organism>
<feature type="transmembrane region" description="Helical" evidence="1">
    <location>
        <begin position="177"/>
        <end position="195"/>
    </location>
</feature>
<feature type="transmembrane region" description="Helical" evidence="1">
    <location>
        <begin position="143"/>
        <end position="165"/>
    </location>
</feature>
<gene>
    <name evidence="2" type="ORF">K3U94_22145</name>
</gene>
<evidence type="ECO:0000313" key="2">
    <source>
        <dbReference type="EMBL" id="QZA07585.1"/>
    </source>
</evidence>
<reference evidence="2" key="1">
    <citation type="submission" date="2021-08" db="EMBL/GenBank/DDBJ databases">
        <title>Whole genome sequencing of non-tuberculosis mycobacteria type-strains.</title>
        <authorList>
            <person name="Igarashi Y."/>
            <person name="Osugi A."/>
            <person name="Mitarai S."/>
        </authorList>
    </citation>
    <scope>NUCLEOTIDE SEQUENCE</scope>
    <source>
        <strain evidence="2">JCM 30995</strain>
    </source>
</reference>
<accession>A0A9X7WHY9</accession>
<feature type="transmembrane region" description="Helical" evidence="1">
    <location>
        <begin position="70"/>
        <end position="91"/>
    </location>
</feature>
<evidence type="ECO:0000256" key="1">
    <source>
        <dbReference type="SAM" id="Phobius"/>
    </source>
</evidence>
<feature type="transmembrane region" description="Helical" evidence="1">
    <location>
        <begin position="30"/>
        <end position="50"/>
    </location>
</feature>
<keyword evidence="1" id="KW-0472">Membrane</keyword>
<proteinExistence type="predicted"/>
<feature type="transmembrane region" description="Helical" evidence="1">
    <location>
        <begin position="103"/>
        <end position="123"/>
    </location>
</feature>
<sequence>MTSALIGATVVVALYTLWVRRDTWWSRWEIGITLAIALETLGLVLMSPWAAETLGPWVHRAMRMWNVQQLAGHICFVVAIAANIYHVLARLADFDQFRPMFRLHVRLPVQVGVVAMVAVFIVADAGFRPDGFSTLGGGGAWARAYWVLLSLLLIYLSGYATRVLSMLRSDPRAKETVDLYTASTAFAVAAIMALLSNAWTKSDVSPLIWLCGCISVAIFAYGSARSWRAKAAWFVSSERPVAQPNPPQALS</sequence>
<dbReference type="EMBL" id="CP080997">
    <property type="protein sequence ID" value="QZA07585.1"/>
    <property type="molecule type" value="Genomic_DNA"/>
</dbReference>
<dbReference type="KEGG" id="mher:K3U94_22145"/>
<dbReference type="Proteomes" id="UP000825008">
    <property type="component" value="Chromosome"/>
</dbReference>
<evidence type="ECO:0000313" key="3">
    <source>
        <dbReference type="Proteomes" id="UP000825008"/>
    </source>
</evidence>
<name>A0A9X7WHY9_9MYCO</name>
<dbReference type="RefSeq" id="WP_220695044.1">
    <property type="nucleotide sequence ID" value="NZ_CP080997.1"/>
</dbReference>